<evidence type="ECO:0008006" key="4">
    <source>
        <dbReference type="Google" id="ProtNLM"/>
    </source>
</evidence>
<feature type="signal peptide" evidence="1">
    <location>
        <begin position="1"/>
        <end position="19"/>
    </location>
</feature>
<reference evidence="2 3" key="1">
    <citation type="submission" date="2024-04" db="EMBL/GenBank/DDBJ databases">
        <title>Two novel Raoultella species associated with bleeding cankers of broadleaf hosts, Raoultella scottia sp. nov. and Raoultella lignicola sp. nov.</title>
        <authorList>
            <person name="Brady C.L."/>
        </authorList>
    </citation>
    <scope>NUCLEOTIDE SEQUENCE [LARGE SCALE GENOMIC DNA]</scope>
    <source>
        <strain evidence="2 3">TW_WC1a.1</strain>
    </source>
</reference>
<gene>
    <name evidence="2" type="ORF">QFI96_017355</name>
</gene>
<dbReference type="Proteomes" id="UP001312893">
    <property type="component" value="Unassembled WGS sequence"/>
</dbReference>
<dbReference type="EMBL" id="JARXNK020000104">
    <property type="protein sequence ID" value="MEL0553463.1"/>
    <property type="molecule type" value="Genomic_DNA"/>
</dbReference>
<comment type="caution">
    <text evidence="2">The sequence shown here is derived from an EMBL/GenBank/DDBJ whole genome shotgun (WGS) entry which is preliminary data.</text>
</comment>
<protein>
    <recommendedName>
        <fullName evidence="4">DUF2501 domain-containing protein</fullName>
    </recommendedName>
</protein>
<feature type="chain" id="PRO_5045294439" description="DUF2501 domain-containing protein" evidence="1">
    <location>
        <begin position="20"/>
        <end position="119"/>
    </location>
</feature>
<evidence type="ECO:0000313" key="3">
    <source>
        <dbReference type="Proteomes" id="UP001312893"/>
    </source>
</evidence>
<dbReference type="RefSeq" id="WP_331851373.1">
    <property type="nucleotide sequence ID" value="NZ_JARXNK020000104.1"/>
</dbReference>
<proteinExistence type="predicted"/>
<accession>A0ABU9FC42</accession>
<evidence type="ECO:0000256" key="1">
    <source>
        <dbReference type="SAM" id="SignalP"/>
    </source>
</evidence>
<evidence type="ECO:0000313" key="2">
    <source>
        <dbReference type="EMBL" id="MEL0553463.1"/>
    </source>
</evidence>
<keyword evidence="1" id="KW-0732">Signal</keyword>
<organism evidence="2 3">
    <name type="scientific">Raoultella lignicola</name>
    <dbReference type="NCBI Taxonomy" id="3040939"/>
    <lineage>
        <taxon>Bacteria</taxon>
        <taxon>Pseudomonadati</taxon>
        <taxon>Pseudomonadota</taxon>
        <taxon>Gammaproteobacteria</taxon>
        <taxon>Enterobacterales</taxon>
        <taxon>Enterobacteriaceae</taxon>
        <taxon>Klebsiella/Raoultella group</taxon>
        <taxon>Raoultella</taxon>
    </lineage>
</organism>
<name>A0ABU9FC42_9ENTR</name>
<sequence>MKKITVVLSLVFLVFSAHAKTVSDFINEHPELAKKPTIKTAIQQIAIGNAGMEAVSNGATNGTLAEDSQKLLAENGYDFAQGALRELATTGCSENGLADIYGLREKDCQIIIKVDSEIE</sequence>
<keyword evidence="3" id="KW-1185">Reference proteome</keyword>